<proteinExistence type="predicted"/>
<evidence type="ECO:0000313" key="1">
    <source>
        <dbReference type="EMBL" id="SZX77844.1"/>
    </source>
</evidence>
<organism evidence="1 2">
    <name type="scientific">Tetradesmus obliquus</name>
    <name type="common">Green alga</name>
    <name type="synonym">Acutodesmus obliquus</name>
    <dbReference type="NCBI Taxonomy" id="3088"/>
    <lineage>
        <taxon>Eukaryota</taxon>
        <taxon>Viridiplantae</taxon>
        <taxon>Chlorophyta</taxon>
        <taxon>core chlorophytes</taxon>
        <taxon>Chlorophyceae</taxon>
        <taxon>CS clade</taxon>
        <taxon>Sphaeropleales</taxon>
        <taxon>Scenedesmaceae</taxon>
        <taxon>Tetradesmus</taxon>
    </lineage>
</organism>
<evidence type="ECO:0000313" key="2">
    <source>
        <dbReference type="Proteomes" id="UP000256970"/>
    </source>
</evidence>
<sequence length="75" mass="7826">MALELGPNGDDTIFTLAALDRADFTGKPTDIDAAVVGGTGRYKGATGESVVTGMDVTKGDNLHVAEVAVPRFKRF</sequence>
<name>A0A383WL51_TETOB</name>
<dbReference type="AlphaFoldDB" id="A0A383WL51"/>
<dbReference type="Proteomes" id="UP000256970">
    <property type="component" value="Unassembled WGS sequence"/>
</dbReference>
<accession>A0A383WL51</accession>
<gene>
    <name evidence="1" type="ORF">BQ4739_LOCUS18183</name>
</gene>
<evidence type="ECO:0008006" key="3">
    <source>
        <dbReference type="Google" id="ProtNLM"/>
    </source>
</evidence>
<keyword evidence="2" id="KW-1185">Reference proteome</keyword>
<dbReference type="EMBL" id="FNXT01001296">
    <property type="protein sequence ID" value="SZX77844.1"/>
    <property type="molecule type" value="Genomic_DNA"/>
</dbReference>
<protein>
    <recommendedName>
        <fullName evidence="3">Dirigent protein</fullName>
    </recommendedName>
</protein>
<reference evidence="1 2" key="1">
    <citation type="submission" date="2016-10" db="EMBL/GenBank/DDBJ databases">
        <authorList>
            <person name="Cai Z."/>
        </authorList>
    </citation>
    <scope>NUCLEOTIDE SEQUENCE [LARGE SCALE GENOMIC DNA]</scope>
</reference>